<keyword evidence="6" id="KW-1185">Reference proteome</keyword>
<feature type="region of interest" description="Disordered" evidence="1">
    <location>
        <begin position="348"/>
        <end position="375"/>
    </location>
</feature>
<gene>
    <name evidence="5" type="ORF">NKR23_g2102</name>
</gene>
<feature type="transmembrane region" description="Helical" evidence="2">
    <location>
        <begin position="415"/>
        <end position="437"/>
    </location>
</feature>
<keyword evidence="3" id="KW-0732">Signal</keyword>
<keyword evidence="2" id="KW-0812">Transmembrane</keyword>
<keyword evidence="2" id="KW-0472">Membrane</keyword>
<dbReference type="Pfam" id="PF00775">
    <property type="entry name" value="Dioxygenase_C"/>
    <property type="match status" value="1"/>
</dbReference>
<feature type="chain" id="PRO_5041300552" evidence="3">
    <location>
        <begin position="18"/>
        <end position="438"/>
    </location>
</feature>
<dbReference type="PANTHER" id="PTHR34315">
    <property type="match status" value="1"/>
</dbReference>
<feature type="compositionally biased region" description="Gly residues" evidence="1">
    <location>
        <begin position="348"/>
        <end position="367"/>
    </location>
</feature>
<evidence type="ECO:0000313" key="6">
    <source>
        <dbReference type="Proteomes" id="UP001174694"/>
    </source>
</evidence>
<keyword evidence="5" id="KW-0223">Dioxygenase</keyword>
<dbReference type="AlphaFoldDB" id="A0AA38VVW2"/>
<dbReference type="Gene3D" id="2.60.130.10">
    <property type="entry name" value="Aromatic compound dioxygenase"/>
    <property type="match status" value="1"/>
</dbReference>
<evidence type="ECO:0000256" key="2">
    <source>
        <dbReference type="SAM" id="Phobius"/>
    </source>
</evidence>
<evidence type="ECO:0000259" key="4">
    <source>
        <dbReference type="Pfam" id="PF00775"/>
    </source>
</evidence>
<name>A0AA38VVW2_9PEZI</name>
<comment type="caution">
    <text evidence="5">The sequence shown here is derived from an EMBL/GenBank/DDBJ whole genome shotgun (WGS) entry which is preliminary data.</text>
</comment>
<dbReference type="InterPro" id="IPR000627">
    <property type="entry name" value="Intradiol_dOase_C"/>
</dbReference>
<dbReference type="PANTHER" id="PTHR34315:SF9">
    <property type="entry name" value="INTRADIOL RING-CLEAVAGE DIOXYGENASES DOMAIN-CONTAINING PROTEIN-RELATED"/>
    <property type="match status" value="1"/>
</dbReference>
<keyword evidence="5" id="KW-0560">Oxidoreductase</keyword>
<evidence type="ECO:0000256" key="1">
    <source>
        <dbReference type="SAM" id="MobiDB-lite"/>
    </source>
</evidence>
<keyword evidence="2" id="KW-1133">Transmembrane helix</keyword>
<proteinExistence type="predicted"/>
<dbReference type="GO" id="GO:0008199">
    <property type="term" value="F:ferric iron binding"/>
    <property type="evidence" value="ECO:0007669"/>
    <property type="project" value="InterPro"/>
</dbReference>
<dbReference type="Proteomes" id="UP001174694">
    <property type="component" value="Unassembled WGS sequence"/>
</dbReference>
<evidence type="ECO:0000313" key="5">
    <source>
        <dbReference type="EMBL" id="KAJ9155243.1"/>
    </source>
</evidence>
<accession>A0AA38VVW2</accession>
<feature type="domain" description="Intradiol ring-cleavage dioxygenases" evidence="4">
    <location>
        <begin position="119"/>
        <end position="220"/>
    </location>
</feature>
<evidence type="ECO:0000256" key="3">
    <source>
        <dbReference type="SAM" id="SignalP"/>
    </source>
</evidence>
<dbReference type="InterPro" id="IPR015889">
    <property type="entry name" value="Intradiol_dOase_core"/>
</dbReference>
<dbReference type="SUPFAM" id="SSF49482">
    <property type="entry name" value="Aromatic compound dioxygenase"/>
    <property type="match status" value="1"/>
</dbReference>
<organism evidence="5 6">
    <name type="scientific">Pleurostoma richardsiae</name>
    <dbReference type="NCBI Taxonomy" id="41990"/>
    <lineage>
        <taxon>Eukaryota</taxon>
        <taxon>Fungi</taxon>
        <taxon>Dikarya</taxon>
        <taxon>Ascomycota</taxon>
        <taxon>Pezizomycotina</taxon>
        <taxon>Sordariomycetes</taxon>
        <taxon>Sordariomycetidae</taxon>
        <taxon>Calosphaeriales</taxon>
        <taxon>Pleurostomataceae</taxon>
        <taxon>Pleurostoma</taxon>
    </lineage>
</organism>
<protein>
    <submittedName>
        <fullName evidence="5">GPI anchored dioxygenase</fullName>
    </submittedName>
</protein>
<sequence>MYLSTAVLVSLALAVVAHPGHHHEEESKKLVLARREHQTAARRGLEACQNKRSYQELQRRALQRRAAAVDYHRKAKRTDAAGVGHNLTDSRTDITADSDESTVFGSSHSCILNPEGETGPYYVKGELIRQDLREDQPGVPIVIDGQFIDVQTCEPIQGLFWDLWNCNSTGVYSGLVATGNGNTDDTSNLDATFLRGIQETDSDGVVQFLSVFPGHYDGRTTHHHMVAWLNATILPNNTLTSGYAAHIGQLFWDQDLINTVESSYPYNTNTISITENADDRVVSAEVEDTDSDPFFDYVYLGDSLDDGLFGWVTIGINSSATYSPNYSFEYGVDGGIALSETVGSDSVNGGGTGGGSGLNGTMGGPNGTSGTLNGTAIPSSGVLNGTATAGTSSATVSTVVSSGDSIASRITGLSLFTTSVSILLAVSGFAMYGAWLAN</sequence>
<dbReference type="EMBL" id="JANBVO010000003">
    <property type="protein sequence ID" value="KAJ9155243.1"/>
    <property type="molecule type" value="Genomic_DNA"/>
</dbReference>
<reference evidence="5" key="1">
    <citation type="submission" date="2022-07" db="EMBL/GenBank/DDBJ databases">
        <title>Fungi with potential for degradation of polypropylene.</title>
        <authorList>
            <person name="Gostincar C."/>
        </authorList>
    </citation>
    <scope>NUCLEOTIDE SEQUENCE</scope>
    <source>
        <strain evidence="5">EXF-13308</strain>
    </source>
</reference>
<dbReference type="CDD" id="cd03457">
    <property type="entry name" value="intradiol_dioxygenase_like"/>
    <property type="match status" value="1"/>
</dbReference>
<feature type="signal peptide" evidence="3">
    <location>
        <begin position="1"/>
        <end position="17"/>
    </location>
</feature>
<dbReference type="GO" id="GO:0016702">
    <property type="term" value="F:oxidoreductase activity, acting on single donors with incorporation of molecular oxygen, incorporation of two atoms of oxygen"/>
    <property type="evidence" value="ECO:0007669"/>
    <property type="project" value="InterPro"/>
</dbReference>